<accession>A0A2I0K8A0</accession>
<evidence type="ECO:0000313" key="2">
    <source>
        <dbReference type="EMBL" id="PKI64762.1"/>
    </source>
</evidence>
<proteinExistence type="predicted"/>
<name>A0A2I0K8A0_PUNGR</name>
<dbReference type="Proteomes" id="UP000233551">
    <property type="component" value="Unassembled WGS sequence"/>
</dbReference>
<dbReference type="AlphaFoldDB" id="A0A2I0K8A0"/>
<sequence length="187" mass="20763">MWAIRYRKHRCTRCSSHPPISIWNGLRFSFLSKTNSSFQAISYHILMSNIAWPLLATDHLLFLLLVGDRPKSVKHDPEQLQEPRMSATSCQADPTPPSRPSLIAFSCLALPGLFWPLITSSSSSILRRTFPLGKDMIWSSSGVAELSALATGSSSPPGFTALKPLRISFLTSQRTIFANPSVIIFFI</sequence>
<organism evidence="2 3">
    <name type="scientific">Punica granatum</name>
    <name type="common">Pomegranate</name>
    <dbReference type="NCBI Taxonomy" id="22663"/>
    <lineage>
        <taxon>Eukaryota</taxon>
        <taxon>Viridiplantae</taxon>
        <taxon>Streptophyta</taxon>
        <taxon>Embryophyta</taxon>
        <taxon>Tracheophyta</taxon>
        <taxon>Spermatophyta</taxon>
        <taxon>Magnoliopsida</taxon>
        <taxon>eudicotyledons</taxon>
        <taxon>Gunneridae</taxon>
        <taxon>Pentapetalae</taxon>
        <taxon>rosids</taxon>
        <taxon>malvids</taxon>
        <taxon>Myrtales</taxon>
        <taxon>Lythraceae</taxon>
        <taxon>Punica</taxon>
    </lineage>
</organism>
<reference evidence="2 3" key="1">
    <citation type="submission" date="2017-11" db="EMBL/GenBank/DDBJ databases">
        <title>De-novo sequencing of pomegranate (Punica granatum L.) genome.</title>
        <authorList>
            <person name="Akparov Z."/>
            <person name="Amiraslanov A."/>
            <person name="Hajiyeva S."/>
            <person name="Abbasov M."/>
            <person name="Kaur K."/>
            <person name="Hamwieh A."/>
            <person name="Solovyev V."/>
            <person name="Salamov A."/>
            <person name="Braich B."/>
            <person name="Kosarev P."/>
            <person name="Mahmoud A."/>
            <person name="Hajiyev E."/>
            <person name="Babayeva S."/>
            <person name="Izzatullayeva V."/>
            <person name="Mammadov A."/>
            <person name="Mammadov A."/>
            <person name="Sharifova S."/>
            <person name="Ojaghi J."/>
            <person name="Eynullazada K."/>
            <person name="Bayramov B."/>
            <person name="Abdulazimova A."/>
            <person name="Shahmuradov I."/>
        </authorList>
    </citation>
    <scope>NUCLEOTIDE SEQUENCE [LARGE SCALE GENOMIC DNA]</scope>
    <source>
        <strain evidence="3">cv. AG2017</strain>
        <tissue evidence="2">Leaf</tissue>
    </source>
</reference>
<gene>
    <name evidence="2" type="ORF">CRG98_014831</name>
</gene>
<comment type="caution">
    <text evidence="2">The sequence shown here is derived from an EMBL/GenBank/DDBJ whole genome shotgun (WGS) entry which is preliminary data.</text>
</comment>
<evidence type="ECO:0000313" key="3">
    <source>
        <dbReference type="Proteomes" id="UP000233551"/>
    </source>
</evidence>
<protein>
    <submittedName>
        <fullName evidence="2">Uncharacterized protein</fullName>
    </submittedName>
</protein>
<dbReference type="EMBL" id="PGOL01000795">
    <property type="protein sequence ID" value="PKI64762.1"/>
    <property type="molecule type" value="Genomic_DNA"/>
</dbReference>
<feature type="region of interest" description="Disordered" evidence="1">
    <location>
        <begin position="74"/>
        <end position="95"/>
    </location>
</feature>
<evidence type="ECO:0000256" key="1">
    <source>
        <dbReference type="SAM" id="MobiDB-lite"/>
    </source>
</evidence>
<keyword evidence="3" id="KW-1185">Reference proteome</keyword>